<keyword evidence="6" id="KW-0234">DNA repair</keyword>
<organism evidence="7 8">
    <name type="scientific">Dictyobacter aurantiacus</name>
    <dbReference type="NCBI Taxonomy" id="1936993"/>
    <lineage>
        <taxon>Bacteria</taxon>
        <taxon>Bacillati</taxon>
        <taxon>Chloroflexota</taxon>
        <taxon>Ktedonobacteria</taxon>
        <taxon>Ktedonobacterales</taxon>
        <taxon>Dictyobacteraceae</taxon>
        <taxon>Dictyobacter</taxon>
    </lineage>
</organism>
<gene>
    <name evidence="7" type="primary">uvsE</name>
    <name evidence="7" type="ORF">KDAU_73140</name>
</gene>
<dbReference type="InterPro" id="IPR036237">
    <property type="entry name" value="Xyl_isomerase-like_sf"/>
</dbReference>
<keyword evidence="8" id="KW-1185">Reference proteome</keyword>
<comment type="caution">
    <text evidence="7">The sequence shown here is derived from an EMBL/GenBank/DDBJ whole genome shotgun (WGS) entry which is preliminary data.</text>
</comment>
<dbReference type="GO" id="GO:0004519">
    <property type="term" value="F:endonuclease activity"/>
    <property type="evidence" value="ECO:0007669"/>
    <property type="project" value="UniProtKB-KW"/>
</dbReference>
<dbReference type="GO" id="GO:0009411">
    <property type="term" value="P:response to UV"/>
    <property type="evidence" value="ECO:0007669"/>
    <property type="project" value="InterPro"/>
</dbReference>
<protein>
    <submittedName>
        <fullName evidence="7">UV DNA damage endonuclease</fullName>
    </submittedName>
</protein>
<dbReference type="GO" id="GO:0016787">
    <property type="term" value="F:hydrolase activity"/>
    <property type="evidence" value="ECO:0007669"/>
    <property type="project" value="UniProtKB-KW"/>
</dbReference>
<evidence type="ECO:0000256" key="4">
    <source>
        <dbReference type="ARBA" id="ARBA00022769"/>
    </source>
</evidence>
<dbReference type="InterPro" id="IPR004601">
    <property type="entry name" value="UvdE"/>
</dbReference>
<accession>A0A401ZSX9</accession>
<evidence type="ECO:0000256" key="1">
    <source>
        <dbReference type="ARBA" id="ARBA00022722"/>
    </source>
</evidence>
<dbReference type="SUPFAM" id="SSF51658">
    <property type="entry name" value="Xylose isomerase-like"/>
    <property type="match status" value="1"/>
</dbReference>
<keyword evidence="5" id="KW-0378">Hydrolase</keyword>
<keyword evidence="1" id="KW-0540">Nuclease</keyword>
<dbReference type="NCBIfam" id="TIGR00629">
    <property type="entry name" value="uvde"/>
    <property type="match status" value="1"/>
</dbReference>
<dbReference type="OrthoDB" id="9782576at2"/>
<sequence>MRLGYACINLTLEKTFRTLRLATLNAQGMAYLQLLVNENMALLSEILRWNREQNIMMYRLSSDLVPLGSHSSVNLRELDFSAYGNIAQLAHGMRLSTHPGQFTLPSAKGDIWERSVKDLQYHSSLMDMLGIDGDIVLHGGGVYGDRVATAERMKRNILSLPAEIHSRLRLENDERSWSVTDLLPICEEVGVPLIIDSLHHQLNGNGIPFAQLPWSRILATWGSRLPKLHYSEQNPTKRPGAHSDYVTASTFRTFMLDIPWSDYDVMLECKAKELALLKLRADLTNLIVSSHS</sequence>
<evidence type="ECO:0000256" key="2">
    <source>
        <dbReference type="ARBA" id="ARBA00022759"/>
    </source>
</evidence>
<name>A0A401ZSX9_9CHLR</name>
<keyword evidence="2 7" id="KW-0255">Endonuclease</keyword>
<dbReference type="AlphaFoldDB" id="A0A401ZSX9"/>
<dbReference type="Proteomes" id="UP000287224">
    <property type="component" value="Unassembled WGS sequence"/>
</dbReference>
<dbReference type="Pfam" id="PF03851">
    <property type="entry name" value="UvdE"/>
    <property type="match status" value="1"/>
</dbReference>
<dbReference type="Gene3D" id="3.20.20.150">
    <property type="entry name" value="Divalent-metal-dependent TIM barrel enzymes"/>
    <property type="match status" value="1"/>
</dbReference>
<dbReference type="PANTHER" id="PTHR31290">
    <property type="entry name" value="UV-DAMAGE ENDONUCLEASE"/>
    <property type="match status" value="1"/>
</dbReference>
<evidence type="ECO:0000256" key="6">
    <source>
        <dbReference type="ARBA" id="ARBA00023204"/>
    </source>
</evidence>
<proteinExistence type="predicted"/>
<keyword evidence="3" id="KW-0227">DNA damage</keyword>
<dbReference type="PANTHER" id="PTHR31290:SF5">
    <property type="entry name" value="UV-DAMAGE ENDONUCLEASE"/>
    <property type="match status" value="1"/>
</dbReference>
<evidence type="ECO:0000313" key="8">
    <source>
        <dbReference type="Proteomes" id="UP000287224"/>
    </source>
</evidence>
<keyword evidence="4" id="KW-0228">DNA excision</keyword>
<evidence type="ECO:0000256" key="3">
    <source>
        <dbReference type="ARBA" id="ARBA00022763"/>
    </source>
</evidence>
<evidence type="ECO:0000256" key="5">
    <source>
        <dbReference type="ARBA" id="ARBA00022801"/>
    </source>
</evidence>
<evidence type="ECO:0000313" key="7">
    <source>
        <dbReference type="EMBL" id="GCE09985.1"/>
    </source>
</evidence>
<dbReference type="RefSeq" id="WP_160146373.1">
    <property type="nucleotide sequence ID" value="NZ_BIFQ01000002.1"/>
</dbReference>
<dbReference type="GO" id="GO:0006289">
    <property type="term" value="P:nucleotide-excision repair"/>
    <property type="evidence" value="ECO:0007669"/>
    <property type="project" value="InterPro"/>
</dbReference>
<dbReference type="EMBL" id="BIFQ01000002">
    <property type="protein sequence ID" value="GCE09985.1"/>
    <property type="molecule type" value="Genomic_DNA"/>
</dbReference>
<reference evidence="8" key="1">
    <citation type="submission" date="2018-12" db="EMBL/GenBank/DDBJ databases">
        <title>Tengunoibacter tsumagoiensis gen. nov., sp. nov., Dictyobacter kobayashii sp. nov., D. alpinus sp. nov., and D. joshuensis sp. nov. and description of Dictyobacteraceae fam. nov. within the order Ktedonobacterales isolated from Tengu-no-mugimeshi.</title>
        <authorList>
            <person name="Wang C.M."/>
            <person name="Zheng Y."/>
            <person name="Sakai Y."/>
            <person name="Toyoda A."/>
            <person name="Minakuchi Y."/>
            <person name="Abe K."/>
            <person name="Yokota A."/>
            <person name="Yabe S."/>
        </authorList>
    </citation>
    <scope>NUCLEOTIDE SEQUENCE [LARGE SCALE GENOMIC DNA]</scope>
    <source>
        <strain evidence="8">S-27</strain>
    </source>
</reference>